<keyword evidence="2" id="KW-1185">Reference proteome</keyword>
<dbReference type="Proteomes" id="UP000054166">
    <property type="component" value="Unassembled WGS sequence"/>
</dbReference>
<proteinExistence type="predicted"/>
<feature type="non-terminal residue" evidence="1">
    <location>
        <position position="80"/>
    </location>
</feature>
<protein>
    <submittedName>
        <fullName evidence="1">Uncharacterized protein</fullName>
    </submittedName>
</protein>
<organism evidence="1 2">
    <name type="scientific">Piloderma croceum (strain F 1598)</name>
    <dbReference type="NCBI Taxonomy" id="765440"/>
    <lineage>
        <taxon>Eukaryota</taxon>
        <taxon>Fungi</taxon>
        <taxon>Dikarya</taxon>
        <taxon>Basidiomycota</taxon>
        <taxon>Agaricomycotina</taxon>
        <taxon>Agaricomycetes</taxon>
        <taxon>Agaricomycetidae</taxon>
        <taxon>Atheliales</taxon>
        <taxon>Atheliaceae</taxon>
        <taxon>Piloderma</taxon>
    </lineage>
</organism>
<dbReference type="InParanoid" id="A0A0C3BSS4"/>
<reference evidence="1 2" key="1">
    <citation type="submission" date="2014-04" db="EMBL/GenBank/DDBJ databases">
        <authorList>
            <consortium name="DOE Joint Genome Institute"/>
            <person name="Kuo A."/>
            <person name="Tarkka M."/>
            <person name="Buscot F."/>
            <person name="Kohler A."/>
            <person name="Nagy L.G."/>
            <person name="Floudas D."/>
            <person name="Copeland A."/>
            <person name="Barry K.W."/>
            <person name="Cichocki N."/>
            <person name="Veneault-Fourrey C."/>
            <person name="LaButti K."/>
            <person name="Lindquist E.A."/>
            <person name="Lipzen A."/>
            <person name="Lundell T."/>
            <person name="Morin E."/>
            <person name="Murat C."/>
            <person name="Sun H."/>
            <person name="Tunlid A."/>
            <person name="Henrissat B."/>
            <person name="Grigoriev I.V."/>
            <person name="Hibbett D.S."/>
            <person name="Martin F."/>
            <person name="Nordberg H.P."/>
            <person name="Cantor M.N."/>
            <person name="Hua S.X."/>
        </authorList>
    </citation>
    <scope>NUCLEOTIDE SEQUENCE [LARGE SCALE GENOMIC DNA]</scope>
    <source>
        <strain evidence="1 2">F 1598</strain>
    </source>
</reference>
<name>A0A0C3BSS4_PILCF</name>
<accession>A0A0C3BSS4</accession>
<gene>
    <name evidence="1" type="ORF">PILCRDRAFT_822533</name>
</gene>
<dbReference type="HOGENOM" id="CLU_2596647_0_0_1"/>
<sequence>MLLAFDFSLCFPGLDLVDALTDDQHHCSSLDPTSLYRTSTHSIHIAHHVLHILEISERRTRPRRSTTLQEFPLPFLSPDV</sequence>
<dbReference type="EMBL" id="KN833004">
    <property type="protein sequence ID" value="KIM80397.1"/>
    <property type="molecule type" value="Genomic_DNA"/>
</dbReference>
<evidence type="ECO:0000313" key="2">
    <source>
        <dbReference type="Proteomes" id="UP000054166"/>
    </source>
</evidence>
<dbReference type="AlphaFoldDB" id="A0A0C3BSS4"/>
<reference evidence="2" key="2">
    <citation type="submission" date="2015-01" db="EMBL/GenBank/DDBJ databases">
        <title>Evolutionary Origins and Diversification of the Mycorrhizal Mutualists.</title>
        <authorList>
            <consortium name="DOE Joint Genome Institute"/>
            <consortium name="Mycorrhizal Genomics Consortium"/>
            <person name="Kohler A."/>
            <person name="Kuo A."/>
            <person name="Nagy L.G."/>
            <person name="Floudas D."/>
            <person name="Copeland A."/>
            <person name="Barry K.W."/>
            <person name="Cichocki N."/>
            <person name="Veneault-Fourrey C."/>
            <person name="LaButti K."/>
            <person name="Lindquist E.A."/>
            <person name="Lipzen A."/>
            <person name="Lundell T."/>
            <person name="Morin E."/>
            <person name="Murat C."/>
            <person name="Riley R."/>
            <person name="Ohm R."/>
            <person name="Sun H."/>
            <person name="Tunlid A."/>
            <person name="Henrissat B."/>
            <person name="Grigoriev I.V."/>
            <person name="Hibbett D.S."/>
            <person name="Martin F."/>
        </authorList>
    </citation>
    <scope>NUCLEOTIDE SEQUENCE [LARGE SCALE GENOMIC DNA]</scope>
    <source>
        <strain evidence="2">F 1598</strain>
    </source>
</reference>
<evidence type="ECO:0000313" key="1">
    <source>
        <dbReference type="EMBL" id="KIM80397.1"/>
    </source>
</evidence>